<evidence type="ECO:0000256" key="1">
    <source>
        <dbReference type="SAM" id="Phobius"/>
    </source>
</evidence>
<dbReference type="EMBL" id="UINC01140911">
    <property type="protein sequence ID" value="SVD28327.1"/>
    <property type="molecule type" value="Genomic_DNA"/>
</dbReference>
<reference evidence="2" key="1">
    <citation type="submission" date="2018-05" db="EMBL/GenBank/DDBJ databases">
        <authorList>
            <person name="Lanie J.A."/>
            <person name="Ng W.-L."/>
            <person name="Kazmierczak K.M."/>
            <person name="Andrzejewski T.M."/>
            <person name="Davidsen T.M."/>
            <person name="Wayne K.J."/>
            <person name="Tettelin H."/>
            <person name="Glass J.I."/>
            <person name="Rusch D."/>
            <person name="Podicherti R."/>
            <person name="Tsui H.-C.T."/>
            <person name="Winkler M.E."/>
        </authorList>
    </citation>
    <scope>NUCLEOTIDE SEQUENCE</scope>
</reference>
<sequence>MKDIDLKTIFIGIFVFAFIFFEISERRAKHHYMKMGKHSDWEKKDKHHKVKVGRYVPFNDGYVLDTTTGEVFKPEVK</sequence>
<proteinExistence type="predicted"/>
<dbReference type="AlphaFoldDB" id="A0A382U2Y0"/>
<accession>A0A382U2Y0</accession>
<evidence type="ECO:0000313" key="2">
    <source>
        <dbReference type="EMBL" id="SVD28327.1"/>
    </source>
</evidence>
<organism evidence="2">
    <name type="scientific">marine metagenome</name>
    <dbReference type="NCBI Taxonomy" id="408172"/>
    <lineage>
        <taxon>unclassified sequences</taxon>
        <taxon>metagenomes</taxon>
        <taxon>ecological metagenomes</taxon>
    </lineage>
</organism>
<keyword evidence="1" id="KW-0812">Transmembrane</keyword>
<feature type="transmembrane region" description="Helical" evidence="1">
    <location>
        <begin position="6"/>
        <end position="24"/>
    </location>
</feature>
<keyword evidence="1" id="KW-1133">Transmembrane helix</keyword>
<name>A0A382U2Y0_9ZZZZ</name>
<gene>
    <name evidence="2" type="ORF">METZ01_LOCUS381181</name>
</gene>
<protein>
    <submittedName>
        <fullName evidence="2">Uncharacterized protein</fullName>
    </submittedName>
</protein>
<keyword evidence="1" id="KW-0472">Membrane</keyword>